<evidence type="ECO:0008006" key="3">
    <source>
        <dbReference type="Google" id="ProtNLM"/>
    </source>
</evidence>
<dbReference type="SUPFAM" id="SSF52540">
    <property type="entry name" value="P-loop containing nucleoside triphosphate hydrolases"/>
    <property type="match status" value="1"/>
</dbReference>
<evidence type="ECO:0000313" key="1">
    <source>
        <dbReference type="EMBL" id="KAF9066203.1"/>
    </source>
</evidence>
<evidence type="ECO:0000313" key="2">
    <source>
        <dbReference type="Proteomes" id="UP000772434"/>
    </source>
</evidence>
<dbReference type="Proteomes" id="UP000772434">
    <property type="component" value="Unassembled WGS sequence"/>
</dbReference>
<keyword evidence="2" id="KW-1185">Reference proteome</keyword>
<gene>
    <name evidence="1" type="ORF">BDP27DRAFT_1365820</name>
</gene>
<dbReference type="OrthoDB" id="6513042at2759"/>
<dbReference type="EMBL" id="JADNRY010000091">
    <property type="protein sequence ID" value="KAF9066203.1"/>
    <property type="molecule type" value="Genomic_DNA"/>
</dbReference>
<comment type="caution">
    <text evidence="1">The sequence shown here is derived from an EMBL/GenBank/DDBJ whole genome shotgun (WGS) entry which is preliminary data.</text>
</comment>
<organism evidence="1 2">
    <name type="scientific">Rhodocollybia butyracea</name>
    <dbReference type="NCBI Taxonomy" id="206335"/>
    <lineage>
        <taxon>Eukaryota</taxon>
        <taxon>Fungi</taxon>
        <taxon>Dikarya</taxon>
        <taxon>Basidiomycota</taxon>
        <taxon>Agaricomycotina</taxon>
        <taxon>Agaricomycetes</taxon>
        <taxon>Agaricomycetidae</taxon>
        <taxon>Agaricales</taxon>
        <taxon>Marasmiineae</taxon>
        <taxon>Omphalotaceae</taxon>
        <taxon>Rhodocollybia</taxon>
    </lineage>
</organism>
<dbReference type="Gene3D" id="3.40.50.300">
    <property type="entry name" value="P-loop containing nucleotide triphosphate hydrolases"/>
    <property type="match status" value="1"/>
</dbReference>
<accession>A0A9P5PLS2</accession>
<reference evidence="1" key="1">
    <citation type="submission" date="2020-11" db="EMBL/GenBank/DDBJ databases">
        <authorList>
            <consortium name="DOE Joint Genome Institute"/>
            <person name="Ahrendt S."/>
            <person name="Riley R."/>
            <person name="Andreopoulos W."/>
            <person name="Labutti K."/>
            <person name="Pangilinan J."/>
            <person name="Ruiz-Duenas F.J."/>
            <person name="Barrasa J.M."/>
            <person name="Sanchez-Garcia M."/>
            <person name="Camarero S."/>
            <person name="Miyauchi S."/>
            <person name="Serrano A."/>
            <person name="Linde D."/>
            <person name="Babiker R."/>
            <person name="Drula E."/>
            <person name="Ayuso-Fernandez I."/>
            <person name="Pacheco R."/>
            <person name="Padilla G."/>
            <person name="Ferreira P."/>
            <person name="Barriuso J."/>
            <person name="Kellner H."/>
            <person name="Castanera R."/>
            <person name="Alfaro M."/>
            <person name="Ramirez L."/>
            <person name="Pisabarro A.G."/>
            <person name="Kuo A."/>
            <person name="Tritt A."/>
            <person name="Lipzen A."/>
            <person name="He G."/>
            <person name="Yan M."/>
            <person name="Ng V."/>
            <person name="Cullen D."/>
            <person name="Martin F."/>
            <person name="Rosso M.-N."/>
            <person name="Henrissat B."/>
            <person name="Hibbett D."/>
            <person name="Martinez A.T."/>
            <person name="Grigoriev I.V."/>
        </authorList>
    </citation>
    <scope>NUCLEOTIDE SEQUENCE</scope>
    <source>
        <strain evidence="1">AH 40177</strain>
    </source>
</reference>
<dbReference type="AlphaFoldDB" id="A0A9P5PLS2"/>
<name>A0A9P5PLS2_9AGAR</name>
<dbReference type="InterPro" id="IPR027417">
    <property type="entry name" value="P-loop_NTPase"/>
</dbReference>
<sequence>MEKGDYGHVGKGISTHAFRLIGQGHISTETQKIHVQGRSGFDFRNEERIQFTYFQVSLSSELAVVRKIQANSSNQSLKLFTTVNTRNGVTSGARLVGLTNVKRVITSPACHASVLCLNANCTKGGYSSYQERLRQNDIIARANPRVTTNEYETFTVDKEGNMALHNSRFKTRVRISNQDDTLLLNDRLTTPSCITSLPTYITHLNNSQRNIVAAMVSHNLIVIVHRPPGPGKTTTISAAAEICSKNIAEKLMKRQVDFQLIVSKEFYVEWLHIFYKFRTSLIKLRFFGDPKQLPRFGQEKAKTLQSIFEVEHLKKTSYFLQSSFHHIVDTPWGSEERSGFNWINEGETKTIVDQTRHFVSSLRTMANELRLRGRGSWRGVHVASIGEWNERDYVLRRMGVISSKSFKLLLSMSGLHAHFHAGESSQYVGHVVIRGGARPCLYGLQSNTQGVFKNLSADMTLGGGGV</sequence>
<proteinExistence type="predicted"/>
<protein>
    <recommendedName>
        <fullName evidence="3">DNA2/NAM7 helicase helicase domain-containing protein</fullName>
    </recommendedName>
</protein>